<evidence type="ECO:0000259" key="12">
    <source>
        <dbReference type="Pfam" id="PF25994"/>
    </source>
</evidence>
<keyword evidence="10" id="KW-0175">Coiled coil</keyword>
<feature type="region of interest" description="Disordered" evidence="11">
    <location>
        <begin position="1"/>
        <end position="30"/>
    </location>
</feature>
<protein>
    <recommendedName>
        <fullName evidence="9">Membrane fusion protein (MFP) family protein</fullName>
    </recommendedName>
</protein>
<evidence type="ECO:0000256" key="8">
    <source>
        <dbReference type="ARBA" id="ARBA00023136"/>
    </source>
</evidence>
<evidence type="ECO:0000256" key="5">
    <source>
        <dbReference type="ARBA" id="ARBA00022519"/>
    </source>
</evidence>
<comment type="subcellular location">
    <subcellularLocation>
        <location evidence="1 9">Cell inner membrane</location>
        <topology evidence="1 9">Single-pass membrane protein</topology>
    </subcellularLocation>
</comment>
<dbReference type="Gene3D" id="2.40.30.170">
    <property type="match status" value="1"/>
</dbReference>
<dbReference type="InterPro" id="IPR010129">
    <property type="entry name" value="T1SS_HlyD"/>
</dbReference>
<proteinExistence type="inferred from homology"/>
<evidence type="ECO:0000256" key="7">
    <source>
        <dbReference type="ARBA" id="ARBA00022989"/>
    </source>
</evidence>
<dbReference type="PRINTS" id="PR01490">
    <property type="entry name" value="RTXTOXIND"/>
</dbReference>
<dbReference type="NCBIfam" id="TIGR01843">
    <property type="entry name" value="type_I_hlyD"/>
    <property type="match status" value="1"/>
</dbReference>
<feature type="transmembrane region" description="Helical" evidence="9">
    <location>
        <begin position="37"/>
        <end position="59"/>
    </location>
</feature>
<dbReference type="PANTHER" id="PTHR30386">
    <property type="entry name" value="MEMBRANE FUSION SUBUNIT OF EMRAB-TOLC MULTIDRUG EFFLUX PUMP"/>
    <property type="match status" value="1"/>
</dbReference>
<reference evidence="14 15" key="1">
    <citation type="submission" date="2021-04" db="EMBL/GenBank/DDBJ databases">
        <title>Whole genome sequence of Jiella sp. KSK16Y-1.</title>
        <authorList>
            <person name="Tuo L."/>
        </authorList>
    </citation>
    <scope>NUCLEOTIDE SEQUENCE [LARGE SCALE GENOMIC DNA]</scope>
    <source>
        <strain evidence="14 15">KSK16Y-1</strain>
    </source>
</reference>
<dbReference type="RefSeq" id="WP_209596723.1">
    <property type="nucleotide sequence ID" value="NZ_JAGJCF010000019.1"/>
</dbReference>
<dbReference type="Proteomes" id="UP000678276">
    <property type="component" value="Unassembled WGS sequence"/>
</dbReference>
<feature type="domain" description="AprE-like beta-barrel" evidence="13">
    <location>
        <begin position="346"/>
        <end position="435"/>
    </location>
</feature>
<gene>
    <name evidence="14" type="ORF">J6595_19095</name>
</gene>
<dbReference type="Pfam" id="PF25994">
    <property type="entry name" value="HH_AprE"/>
    <property type="match status" value="1"/>
</dbReference>
<dbReference type="Pfam" id="PF26002">
    <property type="entry name" value="Beta-barrel_AprE"/>
    <property type="match status" value="1"/>
</dbReference>
<evidence type="ECO:0000256" key="9">
    <source>
        <dbReference type="RuleBase" id="RU365093"/>
    </source>
</evidence>
<keyword evidence="3 9" id="KW-0813">Transport</keyword>
<dbReference type="InterPro" id="IPR058982">
    <property type="entry name" value="Beta-barrel_AprE"/>
</dbReference>
<evidence type="ECO:0000256" key="2">
    <source>
        <dbReference type="ARBA" id="ARBA00009477"/>
    </source>
</evidence>
<dbReference type="InterPro" id="IPR058781">
    <property type="entry name" value="HH_AprE-like"/>
</dbReference>
<comment type="similarity">
    <text evidence="2 9">Belongs to the membrane fusion protein (MFP) (TC 8.A.1) family.</text>
</comment>
<evidence type="ECO:0000256" key="1">
    <source>
        <dbReference type="ARBA" id="ARBA00004377"/>
    </source>
</evidence>
<evidence type="ECO:0000259" key="13">
    <source>
        <dbReference type="Pfam" id="PF26002"/>
    </source>
</evidence>
<dbReference type="EMBL" id="JAGJCF010000019">
    <property type="protein sequence ID" value="MBP0617697.1"/>
    <property type="molecule type" value="Genomic_DNA"/>
</dbReference>
<evidence type="ECO:0000313" key="14">
    <source>
        <dbReference type="EMBL" id="MBP0617697.1"/>
    </source>
</evidence>
<dbReference type="InterPro" id="IPR050739">
    <property type="entry name" value="MFP"/>
</dbReference>
<keyword evidence="6 9" id="KW-0812">Transmembrane</keyword>
<keyword evidence="15" id="KW-1185">Reference proteome</keyword>
<evidence type="ECO:0000256" key="10">
    <source>
        <dbReference type="SAM" id="Coils"/>
    </source>
</evidence>
<feature type="coiled-coil region" evidence="10">
    <location>
        <begin position="255"/>
        <end position="304"/>
    </location>
</feature>
<sequence>MKDMTTAGGTPAHPAAKPGADGRKPSWTKGVPTGTRLMSVAGIVVGLTFIGGFGAWAGLAPIAGAVVAPGVVAAAGQNLSIQHFEGGIVRQIDVTEGQRVTAGEPLIELDRTAALSQRDRLNHQIIGLRARAARLAAERDGDETLIFPADLVSMARTANVSDLLDEQGREFSARLARHHQERSIMVQRVKALKEQAEGMSAQRSAIERQIAVVREETTRKGRLLDKGLTNRSEYTQLVRAEADLVGQLGQVVSSLLASKTNISQADQEAARLESQRVETAVTQLNDVRSKLSDMSEQLRTAEDVLSRSTIRAPADGIIVAKSVNTVGSVVRPGETLMQILPTGADLVVEVRLNPQHIAQIRPGQVARLRFTSLNARTTPTADGTVSYVSADRLVDQQTQEGYYRARLRLNDPLPAGISADEITPGMPVEAYVETGDRSFIDYLTQPVTDSFSRAFRE</sequence>
<keyword evidence="8 9" id="KW-0472">Membrane</keyword>
<keyword evidence="4 9" id="KW-1003">Cell membrane</keyword>
<name>A0ABS4BLU0_9HYPH</name>
<accession>A0ABS4BLU0</accession>
<evidence type="ECO:0000256" key="4">
    <source>
        <dbReference type="ARBA" id="ARBA00022475"/>
    </source>
</evidence>
<dbReference type="SUPFAM" id="SSF111369">
    <property type="entry name" value="HlyD-like secretion proteins"/>
    <property type="match status" value="1"/>
</dbReference>
<feature type="compositionally biased region" description="Low complexity" evidence="11">
    <location>
        <begin position="1"/>
        <end position="19"/>
    </location>
</feature>
<keyword evidence="7 9" id="KW-1133">Transmembrane helix</keyword>
<dbReference type="Gene3D" id="2.40.50.100">
    <property type="match status" value="1"/>
</dbReference>
<organism evidence="14 15">
    <name type="scientific">Jiella mangrovi</name>
    <dbReference type="NCBI Taxonomy" id="2821407"/>
    <lineage>
        <taxon>Bacteria</taxon>
        <taxon>Pseudomonadati</taxon>
        <taxon>Pseudomonadota</taxon>
        <taxon>Alphaproteobacteria</taxon>
        <taxon>Hyphomicrobiales</taxon>
        <taxon>Aurantimonadaceae</taxon>
        <taxon>Jiella</taxon>
    </lineage>
</organism>
<keyword evidence="5 9" id="KW-0997">Cell inner membrane</keyword>
<evidence type="ECO:0000313" key="15">
    <source>
        <dbReference type="Proteomes" id="UP000678276"/>
    </source>
</evidence>
<evidence type="ECO:0000256" key="6">
    <source>
        <dbReference type="ARBA" id="ARBA00022692"/>
    </source>
</evidence>
<feature type="domain" description="AprE-like long alpha-helical hairpin" evidence="12">
    <location>
        <begin position="115"/>
        <end position="304"/>
    </location>
</feature>
<evidence type="ECO:0000256" key="3">
    <source>
        <dbReference type="ARBA" id="ARBA00022448"/>
    </source>
</evidence>
<dbReference type="PANTHER" id="PTHR30386:SF17">
    <property type="entry name" value="ALKALINE PROTEASE SECRETION PROTEIN APRE"/>
    <property type="match status" value="1"/>
</dbReference>
<evidence type="ECO:0000256" key="11">
    <source>
        <dbReference type="SAM" id="MobiDB-lite"/>
    </source>
</evidence>
<comment type="caution">
    <text evidence="14">The sequence shown here is derived from an EMBL/GenBank/DDBJ whole genome shotgun (WGS) entry which is preliminary data.</text>
</comment>